<name>A0ABS1AXD1_BURVI</name>
<dbReference type="EMBL" id="JADVKH010000037">
    <property type="protein sequence ID" value="MBJ9688817.1"/>
    <property type="molecule type" value="Genomic_DNA"/>
</dbReference>
<reference evidence="1 2" key="1">
    <citation type="submission" date="2020-11" db="EMBL/GenBank/DDBJ databases">
        <title>Enhanced detection system for hospital associated transmission using whole genome sequencing surveillance.</title>
        <authorList>
            <person name="Harrison L.H."/>
            <person name="Van Tyne D."/>
            <person name="Marsh J.W."/>
            <person name="Griffith M.P."/>
            <person name="Snyder D.J."/>
            <person name="Cooper V.S."/>
            <person name="Mustapha M."/>
        </authorList>
    </citation>
    <scope>NUCLEOTIDE SEQUENCE [LARGE SCALE GENOMIC DNA]</scope>
    <source>
        <strain evidence="1 2">BC00020</strain>
    </source>
</reference>
<accession>A0ABS1AXD1</accession>
<comment type="caution">
    <text evidence="1">The sequence shown here is derived from an EMBL/GenBank/DDBJ whole genome shotgun (WGS) entry which is preliminary data.</text>
</comment>
<dbReference type="RefSeq" id="WP_200091626.1">
    <property type="nucleotide sequence ID" value="NZ_JADVKH010000037.1"/>
</dbReference>
<gene>
    <name evidence="1" type="ORF">I5589_17230</name>
</gene>
<sequence>MTEIHSGDVPSYATVLDHLRHACHRQVVRYRHGAPFDALAQLGFIAWVRQPIRLSQQVSDRSRQLPAPIEVAELTAHGRAALDWLIALEATAQWETLRARPYGTRDHRGTA</sequence>
<evidence type="ECO:0000313" key="1">
    <source>
        <dbReference type="EMBL" id="MBJ9688817.1"/>
    </source>
</evidence>
<protein>
    <submittedName>
        <fullName evidence="1">Uncharacterized protein</fullName>
    </submittedName>
</protein>
<organism evidence="1 2">
    <name type="scientific">Burkholderia vietnamiensis</name>
    <dbReference type="NCBI Taxonomy" id="60552"/>
    <lineage>
        <taxon>Bacteria</taxon>
        <taxon>Pseudomonadati</taxon>
        <taxon>Pseudomonadota</taxon>
        <taxon>Betaproteobacteria</taxon>
        <taxon>Burkholderiales</taxon>
        <taxon>Burkholderiaceae</taxon>
        <taxon>Burkholderia</taxon>
        <taxon>Burkholderia cepacia complex</taxon>
    </lineage>
</organism>
<dbReference type="Proteomes" id="UP000808215">
    <property type="component" value="Unassembled WGS sequence"/>
</dbReference>
<keyword evidence="2" id="KW-1185">Reference proteome</keyword>
<evidence type="ECO:0000313" key="2">
    <source>
        <dbReference type="Proteomes" id="UP000808215"/>
    </source>
</evidence>
<proteinExistence type="predicted"/>